<gene>
    <name evidence="1" type="ORF">DWY77_11645</name>
</gene>
<feature type="non-terminal residue" evidence="1">
    <location>
        <position position="1"/>
    </location>
</feature>
<protein>
    <submittedName>
        <fullName evidence="1">Uncharacterized protein</fullName>
    </submittedName>
</protein>
<organism evidence="1 2">
    <name type="scientific">Megamonas rupellensis</name>
    <dbReference type="NCBI Taxonomy" id="491921"/>
    <lineage>
        <taxon>Bacteria</taxon>
        <taxon>Bacillati</taxon>
        <taxon>Bacillota</taxon>
        <taxon>Negativicutes</taxon>
        <taxon>Selenomonadales</taxon>
        <taxon>Selenomonadaceae</taxon>
        <taxon>Megamonas</taxon>
    </lineage>
</organism>
<dbReference type="EMBL" id="QRTP01000050">
    <property type="protein sequence ID" value="RGQ77036.1"/>
    <property type="molecule type" value="Genomic_DNA"/>
</dbReference>
<evidence type="ECO:0000313" key="1">
    <source>
        <dbReference type="EMBL" id="RGQ77036.1"/>
    </source>
</evidence>
<dbReference type="Pfam" id="PF12784">
    <property type="entry name" value="PDDEXK_2"/>
    <property type="match status" value="1"/>
</dbReference>
<feature type="non-terminal residue" evidence="1">
    <location>
        <position position="107"/>
    </location>
</feature>
<name>A0A412CBJ2_9FIRM</name>
<evidence type="ECO:0000313" key="2">
    <source>
        <dbReference type="Proteomes" id="UP000286147"/>
    </source>
</evidence>
<reference evidence="1 2" key="1">
    <citation type="submission" date="2018-08" db="EMBL/GenBank/DDBJ databases">
        <title>A genome reference for cultivated species of the human gut microbiota.</title>
        <authorList>
            <person name="Zou Y."/>
            <person name="Xue W."/>
            <person name="Luo G."/>
        </authorList>
    </citation>
    <scope>NUCLEOTIDE SEQUENCE [LARGE SCALE GENOMIC DNA]</scope>
    <source>
        <strain evidence="1 2">AF27-12</strain>
    </source>
</reference>
<comment type="caution">
    <text evidence="1">The sequence shown here is derived from an EMBL/GenBank/DDBJ whole genome shotgun (WGS) entry which is preliminary data.</text>
</comment>
<dbReference type="Proteomes" id="UP000286147">
    <property type="component" value="Unassembled WGS sequence"/>
</dbReference>
<sequence length="107" mass="12956">DEQDWHNIYNLLNMKSHNKLTDHIEIHFLELPKFTLKDMRKIRASEAWIAYFSGKYSKEELEEIAMTTPAIKEAVEFEDTFLQNKIERRAYEQREKAIRDYYSYMSA</sequence>
<accession>A0A412CBJ2</accession>
<proteinExistence type="predicted"/>
<dbReference type="AlphaFoldDB" id="A0A412CBJ2"/>